<accession>A0A454Y717</accession>
<dbReference type="GO" id="GO:0005615">
    <property type="term" value="C:extracellular space"/>
    <property type="evidence" value="ECO:0000318"/>
    <property type="project" value="GO_Central"/>
</dbReference>
<dbReference type="AlphaFoldDB" id="A0A454Y717"/>
<protein>
    <submittedName>
        <fullName evidence="1">Saposin B-type domain-containing protein</fullName>
    </submittedName>
</protein>
<keyword evidence="2" id="KW-1185">Reference proteome</keyword>
<dbReference type="SUPFAM" id="SSF47862">
    <property type="entry name" value="Saposin"/>
    <property type="match status" value="1"/>
</dbReference>
<gene>
    <name evidence="1" type="primary">WBGene00284155</name>
</gene>
<dbReference type="InterPro" id="IPR011001">
    <property type="entry name" value="Saposin-like"/>
</dbReference>
<dbReference type="OrthoDB" id="69496at2759"/>
<dbReference type="PROSITE" id="PS50015">
    <property type="entry name" value="SAP_B"/>
    <property type="match status" value="1"/>
</dbReference>
<reference evidence="2" key="1">
    <citation type="journal article" date="2008" name="Nat. Genet.">
        <title>The Pristionchus pacificus genome provides a unique perspective on nematode lifestyle and parasitism.</title>
        <authorList>
            <person name="Dieterich C."/>
            <person name="Clifton S.W."/>
            <person name="Schuster L.N."/>
            <person name="Chinwalla A."/>
            <person name="Delehaunty K."/>
            <person name="Dinkelacker I."/>
            <person name="Fulton L."/>
            <person name="Fulton R."/>
            <person name="Godfrey J."/>
            <person name="Minx P."/>
            <person name="Mitreva M."/>
            <person name="Roeseler W."/>
            <person name="Tian H."/>
            <person name="Witte H."/>
            <person name="Yang S.P."/>
            <person name="Wilson R.K."/>
            <person name="Sommer R.J."/>
        </authorList>
    </citation>
    <scope>NUCLEOTIDE SEQUENCE [LARGE SCALE GENOMIC DNA]</scope>
    <source>
        <strain evidence="2">PS312</strain>
    </source>
</reference>
<proteinExistence type="predicted"/>
<dbReference type="Proteomes" id="UP000005239">
    <property type="component" value="Unassembled WGS sequence"/>
</dbReference>
<accession>A0A8R1V3P1</accession>
<dbReference type="Gene3D" id="1.10.225.10">
    <property type="entry name" value="Saposin-like"/>
    <property type="match status" value="1"/>
</dbReference>
<organism evidence="1 2">
    <name type="scientific">Pristionchus pacificus</name>
    <name type="common">Parasitic nematode worm</name>
    <dbReference type="NCBI Taxonomy" id="54126"/>
    <lineage>
        <taxon>Eukaryota</taxon>
        <taxon>Metazoa</taxon>
        <taxon>Ecdysozoa</taxon>
        <taxon>Nematoda</taxon>
        <taxon>Chromadorea</taxon>
        <taxon>Rhabditida</taxon>
        <taxon>Rhabditina</taxon>
        <taxon>Diplogasteromorpha</taxon>
        <taxon>Diplogasteroidea</taxon>
        <taxon>Neodiplogasteridae</taxon>
        <taxon>Pristionchus</taxon>
    </lineage>
</organism>
<dbReference type="InterPro" id="IPR008139">
    <property type="entry name" value="SaposinB_dom"/>
</dbReference>
<dbReference type="EnsemblMetazoa" id="PPA45786.1">
    <property type="protein sequence ID" value="PPA45786.1"/>
    <property type="gene ID" value="WBGene00284155"/>
</dbReference>
<evidence type="ECO:0000313" key="1">
    <source>
        <dbReference type="EnsemblMetazoa" id="PPA45786.1"/>
    </source>
</evidence>
<name>A0A454Y717_PRIPA</name>
<evidence type="ECO:0000313" key="2">
    <source>
        <dbReference type="Proteomes" id="UP000005239"/>
    </source>
</evidence>
<reference evidence="1" key="2">
    <citation type="submission" date="2022-06" db="UniProtKB">
        <authorList>
            <consortium name="EnsemblMetazoa"/>
        </authorList>
    </citation>
    <scope>IDENTIFICATION</scope>
    <source>
        <strain evidence="1">PS312</strain>
    </source>
</reference>
<sequence length="123" mass="14196">MFRSLIVYWSVFALAIAASAADNNYSAVKQLIPQLPQNRNHIFCNDCYEMINIIEQTWLVDEPGMKTRLDNWCDTVYGHMAGMDRECKQWIDEDLDTASVFNIVTRLQNGWSAEAICKDLHMC</sequence>